<dbReference type="Proteomes" id="UP000435112">
    <property type="component" value="Unassembled WGS sequence"/>
</dbReference>
<dbReference type="EMBL" id="QXFU01008516">
    <property type="protein sequence ID" value="KAE8956381.1"/>
    <property type="molecule type" value="Genomic_DNA"/>
</dbReference>
<dbReference type="OrthoDB" id="126644at2759"/>
<name>A0A6A4B0K9_9STRA</name>
<dbReference type="Proteomes" id="UP000434957">
    <property type="component" value="Unassembled WGS sequence"/>
</dbReference>
<gene>
    <name evidence="1" type="ORF">PR002_g31493</name>
    <name evidence="2" type="ORF">PR003_g32650</name>
</gene>
<reference evidence="2 3" key="1">
    <citation type="submission" date="2018-08" db="EMBL/GenBank/DDBJ databases">
        <title>Genomic investigation of the strawberry pathogen Phytophthora fragariae indicates pathogenicity is determined by transcriptional variation in three key races.</title>
        <authorList>
            <person name="Adams T.M."/>
            <person name="Armitage A.D."/>
            <person name="Sobczyk M.K."/>
            <person name="Bates H.J."/>
            <person name="Dunwell J.M."/>
            <person name="Nellist C.F."/>
            <person name="Harrison R.J."/>
        </authorList>
    </citation>
    <scope>NUCLEOTIDE SEQUENCE [LARGE SCALE GENOMIC DNA]</scope>
    <source>
        <strain evidence="1 4">SCRP324</strain>
        <strain evidence="2 3">SCRP333</strain>
    </source>
</reference>
<dbReference type="EMBL" id="QXFT01008179">
    <property type="protein sequence ID" value="KAE9264845.1"/>
    <property type="molecule type" value="Genomic_DNA"/>
</dbReference>
<proteinExistence type="predicted"/>
<organism evidence="2 3">
    <name type="scientific">Phytophthora rubi</name>
    <dbReference type="NCBI Taxonomy" id="129364"/>
    <lineage>
        <taxon>Eukaryota</taxon>
        <taxon>Sar</taxon>
        <taxon>Stramenopiles</taxon>
        <taxon>Oomycota</taxon>
        <taxon>Peronosporomycetes</taxon>
        <taxon>Peronosporales</taxon>
        <taxon>Peronosporaceae</taxon>
        <taxon>Phytophthora</taxon>
    </lineage>
</organism>
<dbReference type="AlphaFoldDB" id="A0A6A4B0K9"/>
<protein>
    <submittedName>
        <fullName evidence="2">Uncharacterized protein</fullName>
    </submittedName>
</protein>
<comment type="caution">
    <text evidence="2">The sequence shown here is derived from an EMBL/GenBank/DDBJ whole genome shotgun (WGS) entry which is preliminary data.</text>
</comment>
<sequence>METPANVAMDEASATAEPVVTLSVLEKFLSLRGLTQAQGRVTKPPKLTADALGRTYTKRRHWRKTLAQRAALREPEDLFRDSVDVYVPRKRAQELMNLHKDEQQVNGVFLSETRALSFEREVLDKVVADRGGNREQFEERLWQLLAKERGLQPVEEDQDDAQVEHAPDVEREHNCNQDSNVAQMYPLAGLVSCYSCINDARWTC</sequence>
<evidence type="ECO:0000313" key="3">
    <source>
        <dbReference type="Proteomes" id="UP000434957"/>
    </source>
</evidence>
<accession>A0A6A4B0K9</accession>
<evidence type="ECO:0000313" key="1">
    <source>
        <dbReference type="EMBL" id="KAE8956381.1"/>
    </source>
</evidence>
<keyword evidence="3" id="KW-1185">Reference proteome</keyword>
<evidence type="ECO:0000313" key="4">
    <source>
        <dbReference type="Proteomes" id="UP000435112"/>
    </source>
</evidence>
<evidence type="ECO:0000313" key="2">
    <source>
        <dbReference type="EMBL" id="KAE9264845.1"/>
    </source>
</evidence>